<feature type="compositionally biased region" description="Polar residues" evidence="1">
    <location>
        <begin position="27"/>
        <end position="40"/>
    </location>
</feature>
<reference evidence="2 3" key="1">
    <citation type="journal article" date="2020" name="BMC Genomics">
        <title>Intraspecific diversification of the crop wild relative Brassica cretica Lam. using demographic model selection.</title>
        <authorList>
            <person name="Kioukis A."/>
            <person name="Michalopoulou V.A."/>
            <person name="Briers L."/>
            <person name="Pirintsos S."/>
            <person name="Studholme D.J."/>
            <person name="Pavlidis P."/>
            <person name="Sarris P.F."/>
        </authorList>
    </citation>
    <scope>NUCLEOTIDE SEQUENCE [LARGE SCALE GENOMIC DNA]</scope>
    <source>
        <strain evidence="3">cv. PFS-1207/04</strain>
    </source>
</reference>
<comment type="caution">
    <text evidence="2">The sequence shown here is derived from an EMBL/GenBank/DDBJ whole genome shotgun (WGS) entry which is preliminary data.</text>
</comment>
<accession>A0ABQ7DB04</accession>
<organism evidence="2 3">
    <name type="scientific">Brassica cretica</name>
    <name type="common">Mustard</name>
    <dbReference type="NCBI Taxonomy" id="69181"/>
    <lineage>
        <taxon>Eukaryota</taxon>
        <taxon>Viridiplantae</taxon>
        <taxon>Streptophyta</taxon>
        <taxon>Embryophyta</taxon>
        <taxon>Tracheophyta</taxon>
        <taxon>Spermatophyta</taxon>
        <taxon>Magnoliopsida</taxon>
        <taxon>eudicotyledons</taxon>
        <taxon>Gunneridae</taxon>
        <taxon>Pentapetalae</taxon>
        <taxon>rosids</taxon>
        <taxon>malvids</taxon>
        <taxon>Brassicales</taxon>
        <taxon>Brassicaceae</taxon>
        <taxon>Brassiceae</taxon>
        <taxon>Brassica</taxon>
    </lineage>
</organism>
<feature type="compositionally biased region" description="Basic and acidic residues" evidence="1">
    <location>
        <begin position="41"/>
        <end position="50"/>
    </location>
</feature>
<evidence type="ECO:0000313" key="3">
    <source>
        <dbReference type="Proteomes" id="UP000266723"/>
    </source>
</evidence>
<proteinExistence type="predicted"/>
<dbReference type="EMBL" id="QGKV02000759">
    <property type="protein sequence ID" value="KAF3568309.1"/>
    <property type="molecule type" value="Genomic_DNA"/>
</dbReference>
<protein>
    <submittedName>
        <fullName evidence="2">Uncharacterized protein</fullName>
    </submittedName>
</protein>
<evidence type="ECO:0000256" key="1">
    <source>
        <dbReference type="SAM" id="MobiDB-lite"/>
    </source>
</evidence>
<evidence type="ECO:0000313" key="2">
    <source>
        <dbReference type="EMBL" id="KAF3568309.1"/>
    </source>
</evidence>
<sequence>MNRQLSPPPSPSSRRSSDGGDGSLSSTYASSRVVQGTILNKTEKESHQQESEDDEADGEDKVEIAQKEVSAAVFGRTCQKERGRQ</sequence>
<name>A0ABQ7DB04_BRACR</name>
<keyword evidence="3" id="KW-1185">Reference proteome</keyword>
<feature type="region of interest" description="Disordered" evidence="1">
    <location>
        <begin position="1"/>
        <end position="61"/>
    </location>
</feature>
<gene>
    <name evidence="2" type="ORF">DY000_02011185</name>
</gene>
<feature type="compositionally biased region" description="Pro residues" evidence="1">
    <location>
        <begin position="1"/>
        <end position="11"/>
    </location>
</feature>
<dbReference type="Proteomes" id="UP000266723">
    <property type="component" value="Unassembled WGS sequence"/>
</dbReference>